<dbReference type="Gene3D" id="2.60.120.620">
    <property type="entry name" value="q2cbj1_9rhob like domain"/>
    <property type="match status" value="1"/>
</dbReference>
<evidence type="ECO:0008006" key="2">
    <source>
        <dbReference type="Google" id="ProtNLM"/>
    </source>
</evidence>
<proteinExistence type="predicted"/>
<dbReference type="AlphaFoldDB" id="A0A383CIS6"/>
<feature type="non-terminal residue" evidence="1">
    <location>
        <position position="156"/>
    </location>
</feature>
<dbReference type="SUPFAM" id="SSF51197">
    <property type="entry name" value="Clavaminate synthase-like"/>
    <property type="match status" value="1"/>
</dbReference>
<protein>
    <recommendedName>
        <fullName evidence="2">Phytanoyl-CoA dioxygenase</fullName>
    </recommendedName>
</protein>
<gene>
    <name evidence="1" type="ORF">METZ01_LOCUS484824</name>
</gene>
<dbReference type="EMBL" id="UINC01209103">
    <property type="protein sequence ID" value="SVE31970.1"/>
    <property type="molecule type" value="Genomic_DNA"/>
</dbReference>
<reference evidence="1" key="1">
    <citation type="submission" date="2018-05" db="EMBL/GenBank/DDBJ databases">
        <authorList>
            <person name="Lanie J.A."/>
            <person name="Ng W.-L."/>
            <person name="Kazmierczak K.M."/>
            <person name="Andrzejewski T.M."/>
            <person name="Davidsen T.M."/>
            <person name="Wayne K.J."/>
            <person name="Tettelin H."/>
            <person name="Glass J.I."/>
            <person name="Rusch D."/>
            <person name="Podicherti R."/>
            <person name="Tsui H.-C.T."/>
            <person name="Winkler M.E."/>
        </authorList>
    </citation>
    <scope>NUCLEOTIDE SEQUENCE</scope>
</reference>
<accession>A0A383CIS6</accession>
<name>A0A383CIS6_9ZZZZ</name>
<evidence type="ECO:0000313" key="1">
    <source>
        <dbReference type="EMBL" id="SVE31970.1"/>
    </source>
</evidence>
<sequence>MGISQEKLRFYQREGYVILEGVLTDDDLEPLIQDHIIIVDAMARDLHRQGKISRLYEDEPFEIRLARIAEEYEEVDECPDIGFTRRRATYEFLRNKNLVDVIEPFIGPEISCNPVSHVRPKLPSTDVPFHQDAVFTTQEAKDILQVTVWLPLVQST</sequence>
<organism evidence="1">
    <name type="scientific">marine metagenome</name>
    <dbReference type="NCBI Taxonomy" id="408172"/>
    <lineage>
        <taxon>unclassified sequences</taxon>
        <taxon>metagenomes</taxon>
        <taxon>ecological metagenomes</taxon>
    </lineage>
</organism>